<gene>
    <name evidence="7" type="ORF">SAMN05216290_0504</name>
</gene>
<feature type="domain" description="RNA polymerase sigma factor 70 region 4 type 2" evidence="6">
    <location>
        <begin position="133"/>
        <end position="184"/>
    </location>
</feature>
<dbReference type="Gene3D" id="1.10.10.10">
    <property type="entry name" value="Winged helix-like DNA-binding domain superfamily/Winged helix DNA-binding domain"/>
    <property type="match status" value="1"/>
</dbReference>
<keyword evidence="8" id="KW-1185">Reference proteome</keyword>
<comment type="similarity">
    <text evidence="1">Belongs to the sigma-70 factor family. ECF subfamily.</text>
</comment>
<dbReference type="InterPro" id="IPR013324">
    <property type="entry name" value="RNA_pol_sigma_r3/r4-like"/>
</dbReference>
<protein>
    <submittedName>
        <fullName evidence="7">RNA polymerase sigma-70 factor, ECF subfamily</fullName>
    </submittedName>
</protein>
<feature type="domain" description="RNA polymerase sigma-70 region 2" evidence="5">
    <location>
        <begin position="36"/>
        <end position="103"/>
    </location>
</feature>
<evidence type="ECO:0000256" key="4">
    <source>
        <dbReference type="ARBA" id="ARBA00023163"/>
    </source>
</evidence>
<dbReference type="GO" id="GO:0003677">
    <property type="term" value="F:DNA binding"/>
    <property type="evidence" value="ECO:0007669"/>
    <property type="project" value="InterPro"/>
</dbReference>
<evidence type="ECO:0000313" key="7">
    <source>
        <dbReference type="EMBL" id="SEV89180.1"/>
    </source>
</evidence>
<dbReference type="GeneID" id="99985264"/>
<dbReference type="STRING" id="1267423.SAMN05216290_0504"/>
<dbReference type="InterPro" id="IPR039425">
    <property type="entry name" value="RNA_pol_sigma-70-like"/>
</dbReference>
<keyword evidence="3" id="KW-0731">Sigma factor</keyword>
<dbReference type="SUPFAM" id="SSF88659">
    <property type="entry name" value="Sigma3 and sigma4 domains of RNA polymerase sigma factors"/>
    <property type="match status" value="1"/>
</dbReference>
<dbReference type="GO" id="GO:0006352">
    <property type="term" value="P:DNA-templated transcription initiation"/>
    <property type="evidence" value="ECO:0007669"/>
    <property type="project" value="InterPro"/>
</dbReference>
<sequence>MAEENIFSGLKTSSLSDEELIQFIQNGGPERYFSVLADRHQAYVLRKCKGFVKSDDEAEDLSQEVFIKVFMQLKSFRSEAKFKTWLYTIIYHTCLDYLRKRKKSTHDIISEKLAEEIAEVIDTDEVDQELLLQALEQLLEKITPEEKLLLMLKYKEKQPLQAIVATLKLSESAVKMRLKRAKEKVNKLYNAQQKLSEG</sequence>
<dbReference type="Proteomes" id="UP000199437">
    <property type="component" value="Unassembled WGS sequence"/>
</dbReference>
<dbReference type="InterPro" id="IPR036388">
    <property type="entry name" value="WH-like_DNA-bd_sf"/>
</dbReference>
<dbReference type="RefSeq" id="WP_090256812.1">
    <property type="nucleotide sequence ID" value="NZ_FOIR01000001.1"/>
</dbReference>
<proteinExistence type="inferred from homology"/>
<dbReference type="EMBL" id="FOIR01000001">
    <property type="protein sequence ID" value="SEV89180.1"/>
    <property type="molecule type" value="Genomic_DNA"/>
</dbReference>
<dbReference type="InterPro" id="IPR014284">
    <property type="entry name" value="RNA_pol_sigma-70_dom"/>
</dbReference>
<keyword evidence="2" id="KW-0805">Transcription regulation</keyword>
<dbReference type="SUPFAM" id="SSF88946">
    <property type="entry name" value="Sigma2 domain of RNA polymerase sigma factors"/>
    <property type="match status" value="1"/>
</dbReference>
<keyword evidence="4" id="KW-0804">Transcription</keyword>
<organism evidence="7 8">
    <name type="scientific">Roseivirga pacifica</name>
    <dbReference type="NCBI Taxonomy" id="1267423"/>
    <lineage>
        <taxon>Bacteria</taxon>
        <taxon>Pseudomonadati</taxon>
        <taxon>Bacteroidota</taxon>
        <taxon>Cytophagia</taxon>
        <taxon>Cytophagales</taxon>
        <taxon>Roseivirgaceae</taxon>
        <taxon>Roseivirga</taxon>
    </lineage>
</organism>
<name>A0A1I0MNC0_9BACT</name>
<evidence type="ECO:0000259" key="5">
    <source>
        <dbReference type="Pfam" id="PF04542"/>
    </source>
</evidence>
<dbReference type="NCBIfam" id="TIGR02937">
    <property type="entry name" value="sigma70-ECF"/>
    <property type="match status" value="1"/>
</dbReference>
<dbReference type="InterPro" id="IPR007627">
    <property type="entry name" value="RNA_pol_sigma70_r2"/>
</dbReference>
<evidence type="ECO:0000313" key="8">
    <source>
        <dbReference type="Proteomes" id="UP000199437"/>
    </source>
</evidence>
<dbReference type="PANTHER" id="PTHR43133:SF51">
    <property type="entry name" value="RNA POLYMERASE SIGMA FACTOR"/>
    <property type="match status" value="1"/>
</dbReference>
<dbReference type="OrthoDB" id="1027298at2"/>
<evidence type="ECO:0000256" key="3">
    <source>
        <dbReference type="ARBA" id="ARBA00023082"/>
    </source>
</evidence>
<dbReference type="PANTHER" id="PTHR43133">
    <property type="entry name" value="RNA POLYMERASE ECF-TYPE SIGMA FACTO"/>
    <property type="match status" value="1"/>
</dbReference>
<evidence type="ECO:0000256" key="2">
    <source>
        <dbReference type="ARBA" id="ARBA00023015"/>
    </source>
</evidence>
<dbReference type="Pfam" id="PF08281">
    <property type="entry name" value="Sigma70_r4_2"/>
    <property type="match status" value="1"/>
</dbReference>
<reference evidence="8" key="1">
    <citation type="submission" date="2016-10" db="EMBL/GenBank/DDBJ databases">
        <authorList>
            <person name="Varghese N."/>
            <person name="Submissions S."/>
        </authorList>
    </citation>
    <scope>NUCLEOTIDE SEQUENCE [LARGE SCALE GENOMIC DNA]</scope>
    <source>
        <strain evidence="8">CGMCC 1.12402</strain>
    </source>
</reference>
<evidence type="ECO:0000259" key="6">
    <source>
        <dbReference type="Pfam" id="PF08281"/>
    </source>
</evidence>
<dbReference type="Pfam" id="PF04542">
    <property type="entry name" value="Sigma70_r2"/>
    <property type="match status" value="1"/>
</dbReference>
<dbReference type="AlphaFoldDB" id="A0A1I0MNC0"/>
<accession>A0A1I0MNC0</accession>
<dbReference type="Gene3D" id="1.10.1740.10">
    <property type="match status" value="1"/>
</dbReference>
<dbReference type="InterPro" id="IPR013325">
    <property type="entry name" value="RNA_pol_sigma_r2"/>
</dbReference>
<dbReference type="GO" id="GO:0016987">
    <property type="term" value="F:sigma factor activity"/>
    <property type="evidence" value="ECO:0007669"/>
    <property type="project" value="UniProtKB-KW"/>
</dbReference>
<dbReference type="InterPro" id="IPR013249">
    <property type="entry name" value="RNA_pol_sigma70_r4_t2"/>
</dbReference>
<evidence type="ECO:0000256" key="1">
    <source>
        <dbReference type="ARBA" id="ARBA00010641"/>
    </source>
</evidence>